<evidence type="ECO:0000313" key="1">
    <source>
        <dbReference type="EMBL" id="KUL47628.1"/>
    </source>
</evidence>
<dbReference type="EMBL" id="LLZJ01000384">
    <property type="protein sequence ID" value="KUL47628.1"/>
    <property type="molecule type" value="Genomic_DNA"/>
</dbReference>
<accession>A0A0X3VSH9</accession>
<proteinExistence type="predicted"/>
<organism evidence="1 2">
    <name type="scientific">Streptomyces violaceusniger</name>
    <dbReference type="NCBI Taxonomy" id="68280"/>
    <lineage>
        <taxon>Bacteria</taxon>
        <taxon>Bacillati</taxon>
        <taxon>Actinomycetota</taxon>
        <taxon>Actinomycetes</taxon>
        <taxon>Kitasatosporales</taxon>
        <taxon>Streptomycetaceae</taxon>
        <taxon>Streptomyces</taxon>
        <taxon>Streptomyces violaceusniger group</taxon>
    </lineage>
</organism>
<gene>
    <name evidence="1" type="ORF">ADL28_31985</name>
</gene>
<dbReference type="Proteomes" id="UP000053413">
    <property type="component" value="Unassembled WGS sequence"/>
</dbReference>
<dbReference type="RefSeq" id="WP_059147270.1">
    <property type="nucleotide sequence ID" value="NZ_LLZJ01000384.1"/>
</dbReference>
<evidence type="ECO:0000313" key="2">
    <source>
        <dbReference type="Proteomes" id="UP000053413"/>
    </source>
</evidence>
<name>A0A0X3VSH9_STRVO</name>
<comment type="caution">
    <text evidence="1">The sequence shown here is derived from an EMBL/GenBank/DDBJ whole genome shotgun (WGS) entry which is preliminary data.</text>
</comment>
<dbReference type="AlphaFoldDB" id="A0A0X3VSH9"/>
<protein>
    <submittedName>
        <fullName evidence="1">Uncharacterized protein</fullName>
    </submittedName>
</protein>
<reference evidence="2" key="1">
    <citation type="submission" date="2015-10" db="EMBL/GenBank/DDBJ databases">
        <authorList>
            <person name="Ju K.-S."/>
            <person name="Doroghazi J.R."/>
            <person name="Metcalf W.W."/>
        </authorList>
    </citation>
    <scope>NUCLEOTIDE SEQUENCE [LARGE SCALE GENOMIC DNA]</scope>
    <source>
        <strain evidence="2">NRRL F-8817</strain>
    </source>
</reference>
<sequence>MAIDRLDVLGTYLLQDLIEQHRAAPPADVIGPYRHLIASYLAETGNKYRYSYTVRHVKALHAIHHQLDTPDEFTDYLHDLRAEHKRKTSFLAHLDMAGLGT</sequence>
<dbReference type="OrthoDB" id="3677745at2"/>